<protein>
    <submittedName>
        <fullName evidence="1">10356_t:CDS:1</fullName>
    </submittedName>
</protein>
<dbReference type="Proteomes" id="UP000789759">
    <property type="component" value="Unassembled WGS sequence"/>
</dbReference>
<accession>A0A9N9JPN7</accession>
<evidence type="ECO:0000313" key="2">
    <source>
        <dbReference type="Proteomes" id="UP000789759"/>
    </source>
</evidence>
<keyword evidence="2" id="KW-1185">Reference proteome</keyword>
<reference evidence="1" key="1">
    <citation type="submission" date="2021-06" db="EMBL/GenBank/DDBJ databases">
        <authorList>
            <person name="Kallberg Y."/>
            <person name="Tangrot J."/>
            <person name="Rosling A."/>
        </authorList>
    </citation>
    <scope>NUCLEOTIDE SEQUENCE</scope>
    <source>
        <strain evidence="1">FL966</strain>
    </source>
</reference>
<dbReference type="EMBL" id="CAJVQA010026891">
    <property type="protein sequence ID" value="CAG8790362.1"/>
    <property type="molecule type" value="Genomic_DNA"/>
</dbReference>
<evidence type="ECO:0000313" key="1">
    <source>
        <dbReference type="EMBL" id="CAG8790362.1"/>
    </source>
</evidence>
<gene>
    <name evidence="1" type="ORF">CPELLU_LOCUS16964</name>
</gene>
<comment type="caution">
    <text evidence="1">The sequence shown here is derived from an EMBL/GenBank/DDBJ whole genome shotgun (WGS) entry which is preliminary data.</text>
</comment>
<organism evidence="1 2">
    <name type="scientific">Cetraspora pellucida</name>
    <dbReference type="NCBI Taxonomy" id="1433469"/>
    <lineage>
        <taxon>Eukaryota</taxon>
        <taxon>Fungi</taxon>
        <taxon>Fungi incertae sedis</taxon>
        <taxon>Mucoromycota</taxon>
        <taxon>Glomeromycotina</taxon>
        <taxon>Glomeromycetes</taxon>
        <taxon>Diversisporales</taxon>
        <taxon>Gigasporaceae</taxon>
        <taxon>Cetraspora</taxon>
    </lineage>
</organism>
<dbReference type="AlphaFoldDB" id="A0A9N9JPN7"/>
<sequence length="224" mass="26389">MSKLKAKSFKTYFLFKNNRNNKNDEKYSYHEYVVYHLYHGNFTHNYTNNDKNNFVAAYNELKQKYLESNIKPRLTKVDKDLTKVYYDLIKKDYTKSYILTLLLIEIIRNFGWIEFDSSENAKKILAIQNIKNWSINKNKLLLTIRNYISAAPKNELSVNDPLYSDIIDPENIISLKPTKDRRVQKVGNIIGYITGSNKNEDKIKLGKLDKDSIDRISRLLNTDD</sequence>
<name>A0A9N9JPN7_9GLOM</name>
<feature type="non-terminal residue" evidence="1">
    <location>
        <position position="224"/>
    </location>
</feature>
<proteinExistence type="predicted"/>
<dbReference type="OrthoDB" id="2445186at2759"/>